<feature type="repeat" description="ANK" evidence="3">
    <location>
        <begin position="203"/>
        <end position="229"/>
    </location>
</feature>
<evidence type="ECO:0000256" key="2">
    <source>
        <dbReference type="ARBA" id="ARBA00023043"/>
    </source>
</evidence>
<evidence type="ECO:0000313" key="4">
    <source>
        <dbReference type="EMBL" id="KAK9863570.1"/>
    </source>
</evidence>
<sequence length="351" mass="38029">MGPGAGRELLRSAAIGDHSRVREILELRPTLAAYNQAIRQESCLHAAAARGHLEVLEAVVETLQPKPPMRPWHQAVDRHLNCVGFLLSEGADPLVQDWEKRSALHHAVGHGKAPVVQKLLQDTTHVRTQFGLQVLKSVHLRDAFGQARYMDSRAIYGMTPLHIAVMRQDSACVRALLEAGADFTIRSAGESELPPPGVGSLPFGSTCLHLAALCANVGIIQALLQANADCLGGAREPRRAWEGDQHLDVRSMPDAKGRLPWCLAPRRCVDIARILDPTRPMRGALQDLQAMQGALGAAKLQVLAAAAVRNRLLGSLRAIQQKPEFAGSELFALGNESHERKLLRAAGCPSN</sequence>
<dbReference type="PANTHER" id="PTHR24124:SF14">
    <property type="entry name" value="CHROMOSOME UNDETERMINED SCAFFOLD_25, WHOLE GENOME SHOTGUN SEQUENCE"/>
    <property type="match status" value="1"/>
</dbReference>
<proteinExistence type="predicted"/>
<gene>
    <name evidence="4" type="ORF">WJX84_011242</name>
</gene>
<feature type="repeat" description="ANK" evidence="3">
    <location>
        <begin position="156"/>
        <end position="188"/>
    </location>
</feature>
<reference evidence="4 5" key="1">
    <citation type="journal article" date="2024" name="Nat. Commun.">
        <title>Phylogenomics reveals the evolutionary origins of lichenization in chlorophyte algae.</title>
        <authorList>
            <person name="Puginier C."/>
            <person name="Libourel C."/>
            <person name="Otte J."/>
            <person name="Skaloud P."/>
            <person name="Haon M."/>
            <person name="Grisel S."/>
            <person name="Petersen M."/>
            <person name="Berrin J.G."/>
            <person name="Delaux P.M."/>
            <person name="Dal Grande F."/>
            <person name="Keller J."/>
        </authorList>
    </citation>
    <scope>NUCLEOTIDE SEQUENCE [LARGE SCALE GENOMIC DNA]</scope>
    <source>
        <strain evidence="4 5">SAG 2523</strain>
    </source>
</reference>
<name>A0AAW1T4M3_9CHLO</name>
<evidence type="ECO:0000313" key="5">
    <source>
        <dbReference type="Proteomes" id="UP001485043"/>
    </source>
</evidence>
<dbReference type="Proteomes" id="UP001485043">
    <property type="component" value="Unassembled WGS sequence"/>
</dbReference>
<keyword evidence="1" id="KW-0677">Repeat</keyword>
<dbReference type="Pfam" id="PF12796">
    <property type="entry name" value="Ank_2"/>
    <property type="match status" value="1"/>
</dbReference>
<dbReference type="PROSITE" id="PS50088">
    <property type="entry name" value="ANK_REPEAT"/>
    <property type="match status" value="2"/>
</dbReference>
<organism evidence="4 5">
    <name type="scientific">Apatococcus fuscideae</name>
    <dbReference type="NCBI Taxonomy" id="2026836"/>
    <lineage>
        <taxon>Eukaryota</taxon>
        <taxon>Viridiplantae</taxon>
        <taxon>Chlorophyta</taxon>
        <taxon>core chlorophytes</taxon>
        <taxon>Trebouxiophyceae</taxon>
        <taxon>Chlorellales</taxon>
        <taxon>Chlorellaceae</taxon>
        <taxon>Apatococcus</taxon>
    </lineage>
</organism>
<dbReference type="GO" id="GO:0010468">
    <property type="term" value="P:regulation of gene expression"/>
    <property type="evidence" value="ECO:0007669"/>
    <property type="project" value="TreeGrafter"/>
</dbReference>
<keyword evidence="2 3" id="KW-0040">ANK repeat</keyword>
<evidence type="ECO:0000256" key="3">
    <source>
        <dbReference type="PROSITE-ProRule" id="PRU00023"/>
    </source>
</evidence>
<dbReference type="SMART" id="SM00248">
    <property type="entry name" value="ANK"/>
    <property type="match status" value="4"/>
</dbReference>
<dbReference type="SUPFAM" id="SSF48403">
    <property type="entry name" value="Ankyrin repeat"/>
    <property type="match status" value="1"/>
</dbReference>
<dbReference type="InterPro" id="IPR002110">
    <property type="entry name" value="Ankyrin_rpt"/>
</dbReference>
<dbReference type="AlphaFoldDB" id="A0AAW1T4M3"/>
<dbReference type="Pfam" id="PF00023">
    <property type="entry name" value="Ank"/>
    <property type="match status" value="1"/>
</dbReference>
<comment type="caution">
    <text evidence="4">The sequence shown here is derived from an EMBL/GenBank/DDBJ whole genome shotgun (WGS) entry which is preliminary data.</text>
</comment>
<evidence type="ECO:0000256" key="1">
    <source>
        <dbReference type="ARBA" id="ARBA00022737"/>
    </source>
</evidence>
<keyword evidence="5" id="KW-1185">Reference proteome</keyword>
<accession>A0AAW1T4M3</accession>
<protein>
    <submittedName>
        <fullName evidence="4">Uncharacterized protein</fullName>
    </submittedName>
</protein>
<dbReference type="PANTHER" id="PTHR24124">
    <property type="entry name" value="ANKYRIN REPEAT FAMILY A"/>
    <property type="match status" value="1"/>
</dbReference>
<dbReference type="PROSITE" id="PS50297">
    <property type="entry name" value="ANK_REP_REGION"/>
    <property type="match status" value="2"/>
</dbReference>
<dbReference type="EMBL" id="JALJOV010000455">
    <property type="protein sequence ID" value="KAK9863570.1"/>
    <property type="molecule type" value="Genomic_DNA"/>
</dbReference>
<dbReference type="Gene3D" id="1.25.40.20">
    <property type="entry name" value="Ankyrin repeat-containing domain"/>
    <property type="match status" value="2"/>
</dbReference>
<dbReference type="InterPro" id="IPR036770">
    <property type="entry name" value="Ankyrin_rpt-contain_sf"/>
</dbReference>
<dbReference type="GO" id="GO:0005634">
    <property type="term" value="C:nucleus"/>
    <property type="evidence" value="ECO:0007669"/>
    <property type="project" value="TreeGrafter"/>
</dbReference>